<dbReference type="PROSITE" id="PS50231">
    <property type="entry name" value="RICIN_B_LECTIN"/>
    <property type="match status" value="1"/>
</dbReference>
<evidence type="ECO:0000259" key="2">
    <source>
        <dbReference type="SMART" id="SM00458"/>
    </source>
</evidence>
<gene>
    <name evidence="3" type="ORF">NP777_24010</name>
</gene>
<evidence type="ECO:0000313" key="3">
    <source>
        <dbReference type="EMBL" id="MCQ8191283.1"/>
    </source>
</evidence>
<dbReference type="Proteomes" id="UP001204746">
    <property type="component" value="Unassembled WGS sequence"/>
</dbReference>
<dbReference type="SMART" id="SM00458">
    <property type="entry name" value="RICIN"/>
    <property type="match status" value="1"/>
</dbReference>
<dbReference type="InterPro" id="IPR035992">
    <property type="entry name" value="Ricin_B-like_lectins"/>
</dbReference>
<comment type="caution">
    <text evidence="3">The sequence shown here is derived from an EMBL/GenBank/DDBJ whole genome shotgun (WGS) entry which is preliminary data.</text>
</comment>
<proteinExistence type="predicted"/>
<dbReference type="EMBL" id="JANIAA010000017">
    <property type="protein sequence ID" value="MCQ8191283.1"/>
    <property type="molecule type" value="Genomic_DNA"/>
</dbReference>
<keyword evidence="4" id="KW-1185">Reference proteome</keyword>
<feature type="region of interest" description="Disordered" evidence="1">
    <location>
        <begin position="283"/>
        <end position="318"/>
    </location>
</feature>
<feature type="compositionally biased region" description="Pro residues" evidence="1">
    <location>
        <begin position="293"/>
        <end position="313"/>
    </location>
</feature>
<feature type="region of interest" description="Disordered" evidence="1">
    <location>
        <begin position="377"/>
        <end position="445"/>
    </location>
</feature>
<feature type="compositionally biased region" description="Pro residues" evidence="1">
    <location>
        <begin position="427"/>
        <end position="439"/>
    </location>
</feature>
<dbReference type="Pfam" id="PF00652">
    <property type="entry name" value="Ricin_B_lectin"/>
    <property type="match status" value="1"/>
</dbReference>
<evidence type="ECO:0000313" key="4">
    <source>
        <dbReference type="Proteomes" id="UP001204746"/>
    </source>
</evidence>
<dbReference type="InterPro" id="IPR000772">
    <property type="entry name" value="Ricin_B_lectin"/>
</dbReference>
<dbReference type="Gene3D" id="2.80.10.50">
    <property type="match status" value="1"/>
</dbReference>
<feature type="compositionally biased region" description="Low complexity" evidence="1">
    <location>
        <begin position="383"/>
        <end position="399"/>
    </location>
</feature>
<feature type="region of interest" description="Disordered" evidence="1">
    <location>
        <begin position="542"/>
        <end position="591"/>
    </location>
</feature>
<dbReference type="RefSeq" id="WP_256652256.1">
    <property type="nucleotide sequence ID" value="NZ_JANIAA010000017.1"/>
</dbReference>
<feature type="compositionally biased region" description="Basic and acidic residues" evidence="1">
    <location>
        <begin position="558"/>
        <end position="570"/>
    </location>
</feature>
<feature type="compositionally biased region" description="Low complexity" evidence="1">
    <location>
        <begin position="283"/>
        <end position="292"/>
    </location>
</feature>
<organism evidence="3 4">
    <name type="scientific">Streptomyces rugosispiralis</name>
    <dbReference type="NCBI Taxonomy" id="2967341"/>
    <lineage>
        <taxon>Bacteria</taxon>
        <taxon>Bacillati</taxon>
        <taxon>Actinomycetota</taxon>
        <taxon>Actinomycetes</taxon>
        <taxon>Kitasatosporales</taxon>
        <taxon>Streptomycetaceae</taxon>
        <taxon>Streptomyces</taxon>
    </lineage>
</organism>
<dbReference type="SUPFAM" id="SSF50370">
    <property type="entry name" value="Ricin B-like lectins"/>
    <property type="match status" value="1"/>
</dbReference>
<feature type="compositionally biased region" description="Pro residues" evidence="1">
    <location>
        <begin position="400"/>
        <end position="414"/>
    </location>
</feature>
<evidence type="ECO:0000256" key="1">
    <source>
        <dbReference type="SAM" id="MobiDB-lite"/>
    </source>
</evidence>
<reference evidence="3 4" key="1">
    <citation type="submission" date="2022-07" db="EMBL/GenBank/DDBJ databases">
        <authorList>
            <person name="Phongsopitanun W."/>
            <person name="Tanasupawat S."/>
        </authorList>
    </citation>
    <scope>NUCLEOTIDE SEQUENCE [LARGE SCALE GENOMIC DNA]</scope>
    <source>
        <strain evidence="3 4">RCU-064</strain>
    </source>
</reference>
<feature type="domain" description="Ricin B lectin" evidence="2">
    <location>
        <begin position="443"/>
        <end position="574"/>
    </location>
</feature>
<accession>A0ABT1V1N6</accession>
<protein>
    <submittedName>
        <fullName evidence="3">RICIN domain-containing protein</fullName>
    </submittedName>
</protein>
<name>A0ABT1V1N6_9ACTN</name>
<sequence length="591" mass="61769">MTDPHGTEPDATTGQLSYARLSDTELTERIRSGAPTALPATQELRERHLPAVLSYARLCGRAQADADQLADLSFGLAAQETCRGIDPWGPWRHHLLLLVQRVAATWAEGSREERLDPAFAEWLHNSGTATGGTAGLPGPRERSAMLGGFLSLSARTRDVLWYSVMEEEPDTVVATFAGVAPHTVPTLRETAQGALREAWLRTHLERGGEQTCRGFRGLIEAAVRPDNPRRCDDLDRHLSGCPSCAGVYGDLIRMDEDPRPVIADGLLGWGGTAYVTAEPVGGVPSAGSAAPSPAQPPGPEPPPAPAPPPPYPPVGSTGVAGAGAYVPMDGGSVARRRRWAWTGSRQPATAALVAVAAVAAVALTVALLVSDGDDMAPAGRANTPAPTATPAAPSSDPTADSPPPTKGPQRPPNPGGMTEPPTTAPATTPPSTAPAPAAPIPDDSFTAVINGGSGLCLDIRDQRLEKRTDAILARCGGSDTQRWRLDSQGLLHTEADPDFCLDSRGDTDRGVGIWPCSSADGDNGENLRFAVDRDGVIRPHIAPDFAVTPDGDDPGSEVELRSAEDRDDQRWNAGLGDASADVSVSGPAPPR</sequence>